<dbReference type="SUPFAM" id="SSF53649">
    <property type="entry name" value="Alkaline phosphatase-like"/>
    <property type="match status" value="1"/>
</dbReference>
<comment type="function">
    <text evidence="2">Catalyzes the interconversion of 2-phosphoglycerate and 3-phosphoglycerate.</text>
</comment>
<dbReference type="RefSeq" id="WP_051731875.1">
    <property type="nucleotide sequence ID" value="NZ_JNWZ01000012.1"/>
</dbReference>
<dbReference type="NCBIfam" id="NF038358">
    <property type="entry name" value="phophono_PhpG"/>
    <property type="match status" value="1"/>
</dbReference>
<dbReference type="PIRSF" id="PIRSF006392">
    <property type="entry name" value="IPGAM_arch"/>
    <property type="match status" value="1"/>
</dbReference>
<dbReference type="Pfam" id="PF01676">
    <property type="entry name" value="Metalloenzyme"/>
    <property type="match status" value="1"/>
</dbReference>
<protein>
    <submittedName>
        <fullName evidence="7">PhpG</fullName>
    </submittedName>
</protein>
<comment type="pathway">
    <text evidence="3">Carbohydrate degradation.</text>
</comment>
<gene>
    <name evidence="7" type="primary">phpG</name>
</gene>
<dbReference type="OrthoDB" id="9804453at2"/>
<dbReference type="GO" id="GO:0004619">
    <property type="term" value="F:phosphoglycerate mutase activity"/>
    <property type="evidence" value="ECO:0007669"/>
    <property type="project" value="UniProtKB-EC"/>
</dbReference>
<organism evidence="7">
    <name type="scientific">Kitasatospora phosalacinea</name>
    <dbReference type="NCBI Taxonomy" id="2065"/>
    <lineage>
        <taxon>Bacteria</taxon>
        <taxon>Bacillati</taxon>
        <taxon>Actinomycetota</taxon>
        <taxon>Actinomycetes</taxon>
        <taxon>Kitasatosporales</taxon>
        <taxon>Streptomycetaceae</taxon>
        <taxon>Kitasatospora</taxon>
    </lineage>
</organism>
<reference evidence="7" key="1">
    <citation type="journal article" date="2015" name="J. Antibiot.">
        <title>Conserved biosynthetic pathways for phosalacine, bialaphos and newly discovered phosphonic acid natural products.</title>
        <authorList>
            <person name="Blodgett J.A.V."/>
            <person name="Zhang J.K."/>
            <person name="Yu X."/>
            <person name="Metcalf W.W."/>
        </authorList>
    </citation>
    <scope>NUCLEOTIDE SEQUENCE</scope>
    <source>
        <strain evidence="7">NRRL B-16230</strain>
    </source>
</reference>
<evidence type="ECO:0000256" key="5">
    <source>
        <dbReference type="ARBA" id="ARBA00023152"/>
    </source>
</evidence>
<name>A0A0M3WPS4_9ACTN</name>
<evidence type="ECO:0000256" key="4">
    <source>
        <dbReference type="ARBA" id="ARBA00005524"/>
    </source>
</evidence>
<dbReference type="CDD" id="cd16011">
    <property type="entry name" value="iPGM_like"/>
    <property type="match status" value="1"/>
</dbReference>
<dbReference type="PANTHER" id="PTHR31209">
    <property type="entry name" value="COFACTOR-INDEPENDENT PHOSPHOGLYCERATE MUTASE"/>
    <property type="match status" value="1"/>
</dbReference>
<dbReference type="EMBL" id="KP185121">
    <property type="protein sequence ID" value="AKO69609.1"/>
    <property type="molecule type" value="Genomic_DNA"/>
</dbReference>
<proteinExistence type="inferred from homology"/>
<dbReference type="GO" id="GO:0006096">
    <property type="term" value="P:glycolytic process"/>
    <property type="evidence" value="ECO:0007669"/>
    <property type="project" value="UniProtKB-KW"/>
</dbReference>
<comment type="catalytic activity">
    <reaction evidence="1">
        <text>(2R)-2-phosphoglycerate = (2R)-3-phosphoglycerate</text>
        <dbReference type="Rhea" id="RHEA:15901"/>
        <dbReference type="ChEBI" id="CHEBI:58272"/>
        <dbReference type="ChEBI" id="CHEBI:58289"/>
        <dbReference type="EC" id="5.4.2.12"/>
    </reaction>
</comment>
<evidence type="ECO:0000259" key="6">
    <source>
        <dbReference type="Pfam" id="PF01676"/>
    </source>
</evidence>
<dbReference type="InterPro" id="IPR004456">
    <property type="entry name" value="Pglycerate_mutase_ApgM"/>
</dbReference>
<dbReference type="InterPro" id="IPR006124">
    <property type="entry name" value="Metalloenzyme"/>
</dbReference>
<dbReference type="PANTHER" id="PTHR31209:SF0">
    <property type="entry name" value="METALLOENZYME DOMAIN-CONTAINING PROTEIN"/>
    <property type="match status" value="1"/>
</dbReference>
<evidence type="ECO:0000256" key="3">
    <source>
        <dbReference type="ARBA" id="ARBA00004921"/>
    </source>
</evidence>
<dbReference type="Gene3D" id="3.40.720.10">
    <property type="entry name" value="Alkaline Phosphatase, subunit A"/>
    <property type="match status" value="2"/>
</dbReference>
<dbReference type="GO" id="GO:0046872">
    <property type="term" value="F:metal ion binding"/>
    <property type="evidence" value="ECO:0007669"/>
    <property type="project" value="InterPro"/>
</dbReference>
<comment type="similarity">
    <text evidence="4">Belongs to the BPG-independent phosphoglycerate mutase family. A-PGAM subfamily.</text>
</comment>
<keyword evidence="5" id="KW-0324">Glycolysis</keyword>
<evidence type="ECO:0000256" key="2">
    <source>
        <dbReference type="ARBA" id="ARBA00002315"/>
    </source>
</evidence>
<feature type="domain" description="Metalloenzyme" evidence="6">
    <location>
        <begin position="13"/>
        <end position="415"/>
    </location>
</feature>
<evidence type="ECO:0000256" key="1">
    <source>
        <dbReference type="ARBA" id="ARBA00000370"/>
    </source>
</evidence>
<accession>A0A0M3WPS4</accession>
<dbReference type="AlphaFoldDB" id="A0A0M3WPS4"/>
<evidence type="ECO:0000313" key="7">
    <source>
        <dbReference type="EMBL" id="AKO69609.1"/>
    </source>
</evidence>
<sequence length="435" mass="45909">MSASAAEPDPAGRVLLVVLCGGGDRPIAELGGLTPFEAADTPQLDALARAGSSGLLEVISPDVPPESDSGAMALLGYDPLVHYTGRGPLEGLGMDFWRTDGFSVAFRVNFASWDPGTGRLDRRTSRDLTEDDQEQLVAEVLAGVDLGEDLELRLTGFGRHRGILSFTSRTLALSGRVGNTDPGFEARGPFGVPVDRPAGVPLGCAPLDGTPGAAATAALVDRFVALSAGVMERSEVNARRRAEGRRPANLLLVRDGGDRLPKLDPFTGRTGRTLSMYGQVPAERGLARLIGARFTHSRPARGQSEPDYYRELVPQLLRDPADLVFVHLKGPDEPGHDGRPADKVRAIAEIDAHFLRPLVSALTPADLLVVTCDHSTPCELRIHSPDRVPAVAYGAGVAADGVTAFGERAAASGALPADRADRLLAALLPERGVRG</sequence>
<dbReference type="BioCyc" id="MetaCyc:MONOMER-19762"/>
<dbReference type="InterPro" id="IPR017850">
    <property type="entry name" value="Alkaline_phosphatase_core_sf"/>
</dbReference>
<dbReference type="Pfam" id="PF10143">
    <property type="entry name" value="PhosphMutase"/>
    <property type="match status" value="1"/>
</dbReference>